<keyword evidence="1" id="KW-0472">Membrane</keyword>
<dbReference type="Proteomes" id="UP000198982">
    <property type="component" value="Unassembled WGS sequence"/>
</dbReference>
<feature type="transmembrane region" description="Helical" evidence="1">
    <location>
        <begin position="87"/>
        <end position="108"/>
    </location>
</feature>
<gene>
    <name evidence="2" type="ORF">SAMN05216178_3664</name>
</gene>
<keyword evidence="1" id="KW-1133">Transmembrane helix</keyword>
<dbReference type="EMBL" id="FNTJ01000001">
    <property type="protein sequence ID" value="SEC15899.1"/>
    <property type="molecule type" value="Genomic_DNA"/>
</dbReference>
<evidence type="ECO:0000313" key="2">
    <source>
        <dbReference type="EMBL" id="SEC15899.1"/>
    </source>
</evidence>
<protein>
    <submittedName>
        <fullName evidence="2">Uncharacterized protein</fullName>
    </submittedName>
</protein>
<keyword evidence="3" id="KW-1185">Reference proteome</keyword>
<accession>A0A1H4Q8H7</accession>
<evidence type="ECO:0000256" key="1">
    <source>
        <dbReference type="SAM" id="Phobius"/>
    </source>
</evidence>
<name>A0A1H4Q8H7_9PSED</name>
<organism evidence="2 3">
    <name type="scientific">Pseudomonas saponiphila</name>
    <dbReference type="NCBI Taxonomy" id="556534"/>
    <lineage>
        <taxon>Bacteria</taxon>
        <taxon>Pseudomonadati</taxon>
        <taxon>Pseudomonadota</taxon>
        <taxon>Gammaproteobacteria</taxon>
        <taxon>Pseudomonadales</taxon>
        <taxon>Pseudomonadaceae</taxon>
        <taxon>Pseudomonas</taxon>
    </lineage>
</organism>
<dbReference type="AlphaFoldDB" id="A0A1H4Q8H7"/>
<proteinExistence type="predicted"/>
<sequence>MVVLGVFVWIGVCLHLAYTRMDEMLELLKNSSAIMNRAPLMHGGPFGKLLLVGRISGVVTFPKIYLKHGAVCIDDLNKIPARLKRKLAVLQWCVIWLLVGMLVCAAGIKLYGG</sequence>
<reference evidence="3" key="1">
    <citation type="submission" date="2016-10" db="EMBL/GenBank/DDBJ databases">
        <authorList>
            <person name="Varghese N."/>
            <person name="Submissions S."/>
        </authorList>
    </citation>
    <scope>NUCLEOTIDE SEQUENCE [LARGE SCALE GENOMIC DNA]</scope>
    <source>
        <strain evidence="3">DSM 9751</strain>
    </source>
</reference>
<evidence type="ECO:0000313" key="3">
    <source>
        <dbReference type="Proteomes" id="UP000198982"/>
    </source>
</evidence>
<keyword evidence="1" id="KW-0812">Transmembrane</keyword>